<dbReference type="PANTHER" id="PTHR43656:SF2">
    <property type="entry name" value="BINDING OXIDOREDUCTASE, PUTATIVE (AFU_ORTHOLOGUE AFUA_2G08260)-RELATED"/>
    <property type="match status" value="1"/>
</dbReference>
<evidence type="ECO:0000259" key="3">
    <source>
        <dbReference type="Pfam" id="PF00724"/>
    </source>
</evidence>
<organism evidence="4 5">
    <name type="scientific">Gordonia jinhuaensis</name>
    <dbReference type="NCBI Taxonomy" id="1517702"/>
    <lineage>
        <taxon>Bacteria</taxon>
        <taxon>Bacillati</taxon>
        <taxon>Actinomycetota</taxon>
        <taxon>Actinomycetes</taxon>
        <taxon>Mycobacteriales</taxon>
        <taxon>Gordoniaceae</taxon>
        <taxon>Gordonia</taxon>
    </lineage>
</organism>
<accession>A0A916WVL2</accession>
<sequence length="76" mass="8210">MSIVDGFVRAATMAVDAGFDGVQIHAAHGYLLAQFLSPLANTRTDRYGGSPTARRRMLLDTVRAVRSAIGPPQHCR</sequence>
<evidence type="ECO:0000256" key="1">
    <source>
        <dbReference type="ARBA" id="ARBA00022630"/>
    </source>
</evidence>
<dbReference type="AlphaFoldDB" id="A0A916WVL2"/>
<dbReference type="Proteomes" id="UP000621454">
    <property type="component" value="Unassembled WGS sequence"/>
</dbReference>
<protein>
    <recommendedName>
        <fullName evidence="3">NADH:flavin oxidoreductase/NADH oxidase N-terminal domain-containing protein</fullName>
    </recommendedName>
</protein>
<name>A0A916WVL2_9ACTN</name>
<proteinExistence type="predicted"/>
<reference evidence="4" key="1">
    <citation type="journal article" date="2014" name="Int. J. Syst. Evol. Microbiol.">
        <title>Complete genome sequence of Corynebacterium casei LMG S-19264T (=DSM 44701T), isolated from a smear-ripened cheese.</title>
        <authorList>
            <consortium name="US DOE Joint Genome Institute (JGI-PGF)"/>
            <person name="Walter F."/>
            <person name="Albersmeier A."/>
            <person name="Kalinowski J."/>
            <person name="Ruckert C."/>
        </authorList>
    </citation>
    <scope>NUCLEOTIDE SEQUENCE</scope>
    <source>
        <strain evidence="4">CGMCC 1.12827</strain>
    </source>
</reference>
<keyword evidence="2" id="KW-0560">Oxidoreductase</keyword>
<dbReference type="InterPro" id="IPR001155">
    <property type="entry name" value="OxRdtase_FMN_N"/>
</dbReference>
<dbReference type="InterPro" id="IPR013785">
    <property type="entry name" value="Aldolase_TIM"/>
</dbReference>
<dbReference type="GO" id="GO:0016491">
    <property type="term" value="F:oxidoreductase activity"/>
    <property type="evidence" value="ECO:0007669"/>
    <property type="project" value="UniProtKB-KW"/>
</dbReference>
<dbReference type="EMBL" id="BMGC01000014">
    <property type="protein sequence ID" value="GGB33536.1"/>
    <property type="molecule type" value="Genomic_DNA"/>
</dbReference>
<keyword evidence="1" id="KW-0285">Flavoprotein</keyword>
<feature type="domain" description="NADH:flavin oxidoreductase/NADH oxidase N-terminal" evidence="3">
    <location>
        <begin position="3"/>
        <end position="70"/>
    </location>
</feature>
<keyword evidence="5" id="KW-1185">Reference proteome</keyword>
<evidence type="ECO:0000313" key="4">
    <source>
        <dbReference type="EMBL" id="GGB33536.1"/>
    </source>
</evidence>
<evidence type="ECO:0000313" key="5">
    <source>
        <dbReference type="Proteomes" id="UP000621454"/>
    </source>
</evidence>
<comment type="caution">
    <text evidence="4">The sequence shown here is derived from an EMBL/GenBank/DDBJ whole genome shotgun (WGS) entry which is preliminary data.</text>
</comment>
<dbReference type="SUPFAM" id="SSF51395">
    <property type="entry name" value="FMN-linked oxidoreductases"/>
    <property type="match status" value="1"/>
</dbReference>
<dbReference type="GO" id="GO:0010181">
    <property type="term" value="F:FMN binding"/>
    <property type="evidence" value="ECO:0007669"/>
    <property type="project" value="InterPro"/>
</dbReference>
<gene>
    <name evidence="4" type="ORF">GCM10011489_22110</name>
</gene>
<dbReference type="InterPro" id="IPR051799">
    <property type="entry name" value="NADH_flavin_oxidoreductase"/>
</dbReference>
<evidence type="ECO:0000256" key="2">
    <source>
        <dbReference type="ARBA" id="ARBA00023002"/>
    </source>
</evidence>
<reference evidence="4" key="2">
    <citation type="submission" date="2020-09" db="EMBL/GenBank/DDBJ databases">
        <authorList>
            <person name="Sun Q."/>
            <person name="Zhou Y."/>
        </authorList>
    </citation>
    <scope>NUCLEOTIDE SEQUENCE</scope>
    <source>
        <strain evidence="4">CGMCC 1.12827</strain>
    </source>
</reference>
<dbReference type="Pfam" id="PF00724">
    <property type="entry name" value="Oxidored_FMN"/>
    <property type="match status" value="1"/>
</dbReference>
<dbReference type="PANTHER" id="PTHR43656">
    <property type="entry name" value="BINDING OXIDOREDUCTASE, PUTATIVE (AFU_ORTHOLOGUE AFUA_2G08260)-RELATED"/>
    <property type="match status" value="1"/>
</dbReference>
<dbReference type="Gene3D" id="3.20.20.70">
    <property type="entry name" value="Aldolase class I"/>
    <property type="match status" value="1"/>
</dbReference>